<name>A0A8J2PME1_9HEXA</name>
<evidence type="ECO:0000313" key="1">
    <source>
        <dbReference type="EMBL" id="CAG7826408.1"/>
    </source>
</evidence>
<keyword evidence="2" id="KW-1185">Reference proteome</keyword>
<evidence type="ECO:0000313" key="2">
    <source>
        <dbReference type="Proteomes" id="UP000708208"/>
    </source>
</evidence>
<dbReference type="AlphaFoldDB" id="A0A8J2PME1"/>
<protein>
    <submittedName>
        <fullName evidence="1">Uncharacterized protein</fullName>
    </submittedName>
</protein>
<sequence length="83" mass="9659">MEEENETGVVKEGFNVYHTGHLAKPKFPTIKGALDFASQPQKAEVMDTYYIAPIPQRAFVWTPPPPPITHYRLHYSRVDRYFH</sequence>
<gene>
    <name evidence="1" type="ORF">AFUS01_LOCUS36462</name>
</gene>
<dbReference type="Proteomes" id="UP000708208">
    <property type="component" value="Unassembled WGS sequence"/>
</dbReference>
<comment type="caution">
    <text evidence="1">The sequence shown here is derived from an EMBL/GenBank/DDBJ whole genome shotgun (WGS) entry which is preliminary data.</text>
</comment>
<proteinExistence type="predicted"/>
<dbReference type="EMBL" id="CAJVCH010539646">
    <property type="protein sequence ID" value="CAG7826408.1"/>
    <property type="molecule type" value="Genomic_DNA"/>
</dbReference>
<organism evidence="1 2">
    <name type="scientific">Allacma fusca</name>
    <dbReference type="NCBI Taxonomy" id="39272"/>
    <lineage>
        <taxon>Eukaryota</taxon>
        <taxon>Metazoa</taxon>
        <taxon>Ecdysozoa</taxon>
        <taxon>Arthropoda</taxon>
        <taxon>Hexapoda</taxon>
        <taxon>Collembola</taxon>
        <taxon>Symphypleona</taxon>
        <taxon>Sminthuridae</taxon>
        <taxon>Allacma</taxon>
    </lineage>
</organism>
<reference evidence="1" key="1">
    <citation type="submission" date="2021-06" db="EMBL/GenBank/DDBJ databases">
        <authorList>
            <person name="Hodson N. C."/>
            <person name="Mongue J. A."/>
            <person name="Jaron S. K."/>
        </authorList>
    </citation>
    <scope>NUCLEOTIDE SEQUENCE</scope>
</reference>
<accession>A0A8J2PME1</accession>